<protein>
    <recommendedName>
        <fullName evidence="7">TM2 domain-containing protein</fullName>
    </recommendedName>
</protein>
<evidence type="ECO:0000256" key="6">
    <source>
        <dbReference type="SAM" id="Phobius"/>
    </source>
</evidence>
<evidence type="ECO:0000256" key="5">
    <source>
        <dbReference type="ARBA" id="ARBA00023136"/>
    </source>
</evidence>
<dbReference type="EnsemblMetazoa" id="CapteT59447">
    <property type="protein sequence ID" value="CapteP59447"/>
    <property type="gene ID" value="CapteG59447"/>
</dbReference>
<dbReference type="PANTHER" id="PTHR21016">
    <property type="entry name" value="BETA-AMYLOID BINDING PROTEIN-RELATED"/>
    <property type="match status" value="1"/>
</dbReference>
<dbReference type="GO" id="GO:0016020">
    <property type="term" value="C:membrane"/>
    <property type="evidence" value="ECO:0007669"/>
    <property type="project" value="UniProtKB-SubCell"/>
</dbReference>
<accession>R7UMP9</accession>
<dbReference type="STRING" id="283909.R7UMP9"/>
<dbReference type="EMBL" id="AMQN01007053">
    <property type="status" value="NOT_ANNOTATED_CDS"/>
    <property type="molecule type" value="Genomic_DNA"/>
</dbReference>
<proteinExistence type="inferred from homology"/>
<comment type="subcellular location">
    <subcellularLocation>
        <location evidence="1">Membrane</location>
        <topology evidence="1">Multi-pass membrane protein</topology>
    </subcellularLocation>
</comment>
<dbReference type="InterPro" id="IPR007829">
    <property type="entry name" value="TM2"/>
</dbReference>
<evidence type="ECO:0000256" key="2">
    <source>
        <dbReference type="ARBA" id="ARBA00008284"/>
    </source>
</evidence>
<reference evidence="10" key="1">
    <citation type="submission" date="2012-12" db="EMBL/GenBank/DDBJ databases">
        <authorList>
            <person name="Hellsten U."/>
            <person name="Grimwood J."/>
            <person name="Chapman J.A."/>
            <person name="Shapiro H."/>
            <person name="Aerts A."/>
            <person name="Otillar R.P."/>
            <person name="Terry A.Y."/>
            <person name="Boore J.L."/>
            <person name="Simakov O."/>
            <person name="Marletaz F."/>
            <person name="Cho S.-J."/>
            <person name="Edsinger-Gonzales E."/>
            <person name="Havlak P."/>
            <person name="Kuo D.-H."/>
            <person name="Larsson T."/>
            <person name="Lv J."/>
            <person name="Arendt D."/>
            <person name="Savage R."/>
            <person name="Osoegawa K."/>
            <person name="de Jong P."/>
            <person name="Lindberg D.R."/>
            <person name="Seaver E.C."/>
            <person name="Weisblat D.A."/>
            <person name="Putnam N.H."/>
            <person name="Grigoriev I.V."/>
            <person name="Rokhsar D.S."/>
        </authorList>
    </citation>
    <scope>NUCLEOTIDE SEQUENCE</scope>
    <source>
        <strain evidence="10">I ESC-2004</strain>
    </source>
</reference>
<organism evidence="8">
    <name type="scientific">Capitella teleta</name>
    <name type="common">Polychaete worm</name>
    <dbReference type="NCBI Taxonomy" id="283909"/>
    <lineage>
        <taxon>Eukaryota</taxon>
        <taxon>Metazoa</taxon>
        <taxon>Spiralia</taxon>
        <taxon>Lophotrochozoa</taxon>
        <taxon>Annelida</taxon>
        <taxon>Polychaeta</taxon>
        <taxon>Sedentaria</taxon>
        <taxon>Scolecida</taxon>
        <taxon>Capitellidae</taxon>
        <taxon>Capitella</taxon>
    </lineage>
</organism>
<dbReference type="OrthoDB" id="10262359at2759"/>
<dbReference type="HOGENOM" id="CLU_3074634_0_0_1"/>
<feature type="non-terminal residue" evidence="8">
    <location>
        <position position="1"/>
    </location>
</feature>
<evidence type="ECO:0000256" key="4">
    <source>
        <dbReference type="ARBA" id="ARBA00022989"/>
    </source>
</evidence>
<keyword evidence="5 6" id="KW-0472">Membrane</keyword>
<feature type="domain" description="TM2" evidence="7">
    <location>
        <begin position="1"/>
        <end position="37"/>
    </location>
</feature>
<feature type="transmembrane region" description="Helical" evidence="6">
    <location>
        <begin position="15"/>
        <end position="34"/>
    </location>
</feature>
<keyword evidence="3 6" id="KW-0812">Transmembrane</keyword>
<dbReference type="PANTHER" id="PTHR21016:SF25">
    <property type="entry name" value="TM2 DOMAIN-CONTAINING PROTEIN DDB_G0277895-RELATED"/>
    <property type="match status" value="1"/>
</dbReference>
<evidence type="ECO:0000313" key="8">
    <source>
        <dbReference type="EMBL" id="ELU07495.1"/>
    </source>
</evidence>
<keyword evidence="10" id="KW-1185">Reference proteome</keyword>
<dbReference type="OMA" id="IEANNMR"/>
<name>R7UMP9_CAPTE</name>
<evidence type="ECO:0000256" key="3">
    <source>
        <dbReference type="ARBA" id="ARBA00022692"/>
    </source>
</evidence>
<sequence length="53" mass="5882">FTGIFGAHHFYLGRTFFGVLYVTTFGLLGVGWLVDIVRTPLLTKHVNNVITDG</sequence>
<reference evidence="8 10" key="2">
    <citation type="journal article" date="2013" name="Nature">
        <title>Insights into bilaterian evolution from three spiralian genomes.</title>
        <authorList>
            <person name="Simakov O."/>
            <person name="Marletaz F."/>
            <person name="Cho S.J."/>
            <person name="Edsinger-Gonzales E."/>
            <person name="Havlak P."/>
            <person name="Hellsten U."/>
            <person name="Kuo D.H."/>
            <person name="Larsson T."/>
            <person name="Lv J."/>
            <person name="Arendt D."/>
            <person name="Savage R."/>
            <person name="Osoegawa K."/>
            <person name="de Jong P."/>
            <person name="Grimwood J."/>
            <person name="Chapman J.A."/>
            <person name="Shapiro H."/>
            <person name="Aerts A."/>
            <person name="Otillar R.P."/>
            <person name="Terry A.Y."/>
            <person name="Boore J.L."/>
            <person name="Grigoriev I.V."/>
            <person name="Lindberg D.R."/>
            <person name="Seaver E.C."/>
            <person name="Weisblat D.A."/>
            <person name="Putnam N.H."/>
            <person name="Rokhsar D.S."/>
        </authorList>
    </citation>
    <scope>NUCLEOTIDE SEQUENCE</scope>
    <source>
        <strain evidence="8 10">I ESC-2004</strain>
    </source>
</reference>
<dbReference type="InterPro" id="IPR050932">
    <property type="entry name" value="TM2D1-3-like"/>
</dbReference>
<comment type="similarity">
    <text evidence="2">Belongs to the TM2 family.</text>
</comment>
<gene>
    <name evidence="8" type="ORF">CAPTEDRAFT_59447</name>
</gene>
<dbReference type="Proteomes" id="UP000014760">
    <property type="component" value="Unassembled WGS sequence"/>
</dbReference>
<evidence type="ECO:0000313" key="10">
    <source>
        <dbReference type="Proteomes" id="UP000014760"/>
    </source>
</evidence>
<evidence type="ECO:0000313" key="9">
    <source>
        <dbReference type="EnsemblMetazoa" id="CapteP59447"/>
    </source>
</evidence>
<evidence type="ECO:0000259" key="7">
    <source>
        <dbReference type="Pfam" id="PF05154"/>
    </source>
</evidence>
<keyword evidence="4 6" id="KW-1133">Transmembrane helix</keyword>
<feature type="non-terminal residue" evidence="8">
    <location>
        <position position="53"/>
    </location>
</feature>
<evidence type="ECO:0000256" key="1">
    <source>
        <dbReference type="ARBA" id="ARBA00004141"/>
    </source>
</evidence>
<dbReference type="AlphaFoldDB" id="R7UMP9"/>
<reference evidence="9" key="3">
    <citation type="submission" date="2015-06" db="UniProtKB">
        <authorList>
            <consortium name="EnsemblMetazoa"/>
        </authorList>
    </citation>
    <scope>IDENTIFICATION</scope>
</reference>
<dbReference type="Pfam" id="PF05154">
    <property type="entry name" value="TM2"/>
    <property type="match status" value="1"/>
</dbReference>
<dbReference type="EMBL" id="KB299856">
    <property type="protein sequence ID" value="ELU07495.1"/>
    <property type="molecule type" value="Genomic_DNA"/>
</dbReference>